<organism evidence="1">
    <name type="scientific">candidate division WOR-3 bacterium</name>
    <dbReference type="NCBI Taxonomy" id="2052148"/>
    <lineage>
        <taxon>Bacteria</taxon>
        <taxon>Bacteria division WOR-3</taxon>
    </lineage>
</organism>
<dbReference type="Gene3D" id="2.120.10.30">
    <property type="entry name" value="TolB, C-terminal domain"/>
    <property type="match status" value="1"/>
</dbReference>
<evidence type="ECO:0008006" key="2">
    <source>
        <dbReference type="Google" id="ProtNLM"/>
    </source>
</evidence>
<name>A0A7C3UTZ2_UNCW3</name>
<sequence>MRRFILFIFPLLFTWAQDTIWVRRLDTGFDEGANGIASLPRYLAIAGFIHDGEQNDYLVAKYTQEGDTLWLRRFDGGYDDYAISTTFDPEGNILVNGYSSLFRAKWRKPIEFYNLLRKTLTFCEAGRPQFFQSLTLKLDSLGEVRWTRSEENKIGIGVTTDRDGNVYVSGGFLTEEFTLDFWLQKYRPDGTTLWSRIIDFAPMDILYRATTDQEGNILVTGVSAGESTAVVLFKFNPDGETIWVRTYSENLTNLGIGVKTDPENNVIVAGFVGDTLNNDFLILKYDSEGNLLWRRDFDRAADDEALGVATDQNGNIFVAGISGENYLYDYLLLKYSPEGALLSQFVYDNGDDDEGGDVVCDAEGNPIITGASFANNYDCLTIKYRGRIGLEETSQFPSTSRKGSFFLLSKRKLRIGLPNEGDYRIDLYDLSGKGKKIYEGYLPSGEHTLYLGDEGLSSGLYFLKIRRGNREIRNERLILLPKE</sequence>
<comment type="caution">
    <text evidence="1">The sequence shown here is derived from an EMBL/GenBank/DDBJ whole genome shotgun (WGS) entry which is preliminary data.</text>
</comment>
<dbReference type="SUPFAM" id="SSF101898">
    <property type="entry name" value="NHL repeat"/>
    <property type="match status" value="1"/>
</dbReference>
<evidence type="ECO:0000313" key="1">
    <source>
        <dbReference type="EMBL" id="HGE98529.1"/>
    </source>
</evidence>
<dbReference type="AlphaFoldDB" id="A0A7C3UTZ2"/>
<dbReference type="PANTHER" id="PTHR42754">
    <property type="entry name" value="ENDOGLUCANASE"/>
    <property type="match status" value="1"/>
</dbReference>
<dbReference type="NCBIfam" id="TIGR02608">
    <property type="entry name" value="delta_60_rpt"/>
    <property type="match status" value="3"/>
</dbReference>
<accession>A0A7C3UTZ2</accession>
<gene>
    <name evidence="1" type="ORF">ENX07_00400</name>
</gene>
<protein>
    <recommendedName>
        <fullName evidence="2">T9SS type A sorting domain-containing protein</fullName>
    </recommendedName>
</protein>
<dbReference type="InterPro" id="IPR013431">
    <property type="entry name" value="Delta_60_rpt"/>
</dbReference>
<reference evidence="1" key="1">
    <citation type="journal article" date="2020" name="mSystems">
        <title>Genome- and Community-Level Interaction Insights into Carbon Utilization and Element Cycling Functions of Hydrothermarchaeota in Hydrothermal Sediment.</title>
        <authorList>
            <person name="Zhou Z."/>
            <person name="Liu Y."/>
            <person name="Xu W."/>
            <person name="Pan J."/>
            <person name="Luo Z.H."/>
            <person name="Li M."/>
        </authorList>
    </citation>
    <scope>NUCLEOTIDE SEQUENCE [LARGE SCALE GENOMIC DNA]</scope>
    <source>
        <strain evidence="1">SpSt-906</strain>
    </source>
</reference>
<proteinExistence type="predicted"/>
<dbReference type="InterPro" id="IPR011042">
    <property type="entry name" value="6-blade_b-propeller_TolB-like"/>
</dbReference>
<dbReference type="PANTHER" id="PTHR42754:SF1">
    <property type="entry name" value="LIPOPROTEIN"/>
    <property type="match status" value="1"/>
</dbReference>
<dbReference type="EMBL" id="DTMQ01000004">
    <property type="protein sequence ID" value="HGE98529.1"/>
    <property type="molecule type" value="Genomic_DNA"/>
</dbReference>